<sequence length="66" mass="7442">MDNVLSVNQIQVQACRLVNKSNNEKFASAITGPHLNDQRPFLSPKLLNLQKPALINALKHRLTNKH</sequence>
<organism evidence="1 2">
    <name type="scientific">Trichinella spiralis</name>
    <name type="common">Trichina worm</name>
    <dbReference type="NCBI Taxonomy" id="6334"/>
    <lineage>
        <taxon>Eukaryota</taxon>
        <taxon>Metazoa</taxon>
        <taxon>Ecdysozoa</taxon>
        <taxon>Nematoda</taxon>
        <taxon>Enoplea</taxon>
        <taxon>Dorylaimia</taxon>
        <taxon>Trichinellida</taxon>
        <taxon>Trichinellidae</taxon>
        <taxon>Trichinella</taxon>
    </lineage>
</organism>
<accession>A0ABR3KTZ7</accession>
<name>A0ABR3KTZ7_TRISP</name>
<evidence type="ECO:0000313" key="1">
    <source>
        <dbReference type="EMBL" id="KAL1242862.1"/>
    </source>
</evidence>
<proteinExistence type="predicted"/>
<dbReference type="Proteomes" id="UP001558632">
    <property type="component" value="Unassembled WGS sequence"/>
</dbReference>
<comment type="caution">
    <text evidence="1">The sequence shown here is derived from an EMBL/GenBank/DDBJ whole genome shotgun (WGS) entry which is preliminary data.</text>
</comment>
<protein>
    <submittedName>
        <fullName evidence="1">Histidine ammonia-lyase</fullName>
    </submittedName>
</protein>
<dbReference type="EMBL" id="JBEUSY010000180">
    <property type="protein sequence ID" value="KAL1242862.1"/>
    <property type="molecule type" value="Genomic_DNA"/>
</dbReference>
<evidence type="ECO:0000313" key="2">
    <source>
        <dbReference type="Proteomes" id="UP001558632"/>
    </source>
</evidence>
<keyword evidence="2" id="KW-1185">Reference proteome</keyword>
<reference evidence="1 2" key="1">
    <citation type="submission" date="2024-07" db="EMBL/GenBank/DDBJ databases">
        <title>Enhanced genomic and transcriptomic resources for Trichinella pseudospiralis and T. spiralis underpin the discovery of pronounced molecular differences between stages and species.</title>
        <authorList>
            <person name="Pasi K.K."/>
            <person name="La Rosa G."/>
            <person name="Gomez-Morales M.A."/>
            <person name="Tosini F."/>
            <person name="Sumanam S."/>
            <person name="Young N.D."/>
            <person name="Chang B.C."/>
            <person name="Robin G.B."/>
        </authorList>
    </citation>
    <scope>NUCLEOTIDE SEQUENCE [LARGE SCALE GENOMIC DNA]</scope>
    <source>
        <strain evidence="1">ISS534</strain>
    </source>
</reference>
<gene>
    <name evidence="1" type="ORF">TSPI_08809</name>
</gene>